<proteinExistence type="predicted"/>
<organism evidence="1 2">
    <name type="scientific">Spiromyces aspiralis</name>
    <dbReference type="NCBI Taxonomy" id="68401"/>
    <lineage>
        <taxon>Eukaryota</taxon>
        <taxon>Fungi</taxon>
        <taxon>Fungi incertae sedis</taxon>
        <taxon>Zoopagomycota</taxon>
        <taxon>Kickxellomycotina</taxon>
        <taxon>Kickxellomycetes</taxon>
        <taxon>Kickxellales</taxon>
        <taxon>Kickxellaceae</taxon>
        <taxon>Spiromyces</taxon>
    </lineage>
</organism>
<evidence type="ECO:0000313" key="2">
    <source>
        <dbReference type="Proteomes" id="UP001145114"/>
    </source>
</evidence>
<dbReference type="EMBL" id="JAMZIH010003691">
    <property type="protein sequence ID" value="KAJ1676667.1"/>
    <property type="molecule type" value="Genomic_DNA"/>
</dbReference>
<protein>
    <submittedName>
        <fullName evidence="1">Mitochondrial intermediate peptidase</fullName>
        <ecNumber evidence="1">3.4.24.59</ecNumber>
    </submittedName>
</protein>
<dbReference type="Proteomes" id="UP001145114">
    <property type="component" value="Unassembled WGS sequence"/>
</dbReference>
<keyword evidence="1" id="KW-0378">Hydrolase</keyword>
<feature type="non-terminal residue" evidence="1">
    <location>
        <position position="1"/>
    </location>
</feature>
<feature type="non-terminal residue" evidence="1">
    <location>
        <position position="265"/>
    </location>
</feature>
<gene>
    <name evidence="1" type="primary">OCT1_3</name>
    <name evidence="1" type="ORF">EV182_007728</name>
</gene>
<name>A0ACC1HKD9_9FUNG</name>
<keyword evidence="2" id="KW-1185">Reference proteome</keyword>
<reference evidence="1" key="1">
    <citation type="submission" date="2022-06" db="EMBL/GenBank/DDBJ databases">
        <title>Phylogenomic reconstructions and comparative analyses of Kickxellomycotina fungi.</title>
        <authorList>
            <person name="Reynolds N.K."/>
            <person name="Stajich J.E."/>
            <person name="Barry K."/>
            <person name="Grigoriev I.V."/>
            <person name="Crous P."/>
            <person name="Smith M.E."/>
        </authorList>
    </citation>
    <scope>NUCLEOTIDE SEQUENCE</scope>
    <source>
        <strain evidence="1">RSA 2271</strain>
    </source>
</reference>
<accession>A0ACC1HKD9</accession>
<dbReference type="EC" id="3.4.24.59" evidence="1"/>
<sequence>KIVAVLEDREISSSLSAVEHSVALSFRRDFEKSGIHLTKDVHSRFVVLSSEINNWSNEFLRPARKHSHHTGVPCRPHTSPSYITVPLDSLRGLAPAVLSAMLQQYHHRHRVQRNPALQGQQVIKLPVNDFTAHYILRDCTEDSVREQVYRLFRGGSDYRVQALEEVLRRRRQLARLVGYRSFAAMALHDKMLRKPEHVDGFLRTLAHQVRPNWQRLVHQMRSEKRALVLRQPRGGDSDEATSLTPLWGWDQDYLMARLTAGARDV</sequence>
<comment type="caution">
    <text evidence="1">The sequence shown here is derived from an EMBL/GenBank/DDBJ whole genome shotgun (WGS) entry which is preliminary data.</text>
</comment>
<evidence type="ECO:0000313" key="1">
    <source>
        <dbReference type="EMBL" id="KAJ1676667.1"/>
    </source>
</evidence>